<dbReference type="GO" id="GO:0046856">
    <property type="term" value="P:phosphatidylinositol dephosphorylation"/>
    <property type="evidence" value="ECO:0007669"/>
    <property type="project" value="InterPro"/>
</dbReference>
<evidence type="ECO:0000256" key="2">
    <source>
        <dbReference type="ARBA" id="ARBA00022801"/>
    </source>
</evidence>
<dbReference type="Pfam" id="PF02383">
    <property type="entry name" value="Syja_N"/>
    <property type="match status" value="1"/>
</dbReference>
<evidence type="ECO:0000313" key="8">
    <source>
        <dbReference type="EnsemblPlants" id="Zm00001eb078550_P001"/>
    </source>
</evidence>
<dbReference type="PANTHER" id="PTHR45738:SF3">
    <property type="entry name" value="OS03G0182400 PROTEIN"/>
    <property type="match status" value="1"/>
</dbReference>
<dbReference type="Proteomes" id="UP000007305">
    <property type="component" value="Chromosome 2"/>
</dbReference>
<keyword evidence="3 6" id="KW-0472">Membrane</keyword>
<dbReference type="Gramene" id="Zm00001eb078550_T001">
    <property type="protein sequence ID" value="Zm00001eb078550_P001"/>
    <property type="gene ID" value="Zm00001eb078550"/>
</dbReference>
<dbReference type="InParanoid" id="A0A804ME32"/>
<proteinExistence type="predicted"/>
<keyword evidence="9" id="KW-1185">Reference proteome</keyword>
<dbReference type="GO" id="GO:0005774">
    <property type="term" value="C:vacuolar membrane"/>
    <property type="evidence" value="ECO:0007669"/>
    <property type="project" value="UniProtKB-SubCell"/>
</dbReference>
<evidence type="ECO:0000256" key="3">
    <source>
        <dbReference type="ARBA" id="ARBA00023136"/>
    </source>
</evidence>
<comment type="subcellular location">
    <subcellularLocation>
        <location evidence="1">Vacuole membrane</location>
        <topology evidence="1">Peripheral membrane protein</topology>
    </subcellularLocation>
</comment>
<reference evidence="8" key="3">
    <citation type="submission" date="2021-05" db="UniProtKB">
        <authorList>
            <consortium name="EnsemblPlants"/>
        </authorList>
    </citation>
    <scope>IDENTIFICATION</scope>
    <source>
        <strain evidence="8">cv. B73</strain>
    </source>
</reference>
<keyword evidence="6" id="KW-1133">Transmembrane helix</keyword>
<accession>A0A804ME32</accession>
<dbReference type="InterPro" id="IPR043573">
    <property type="entry name" value="Fig4-like"/>
</dbReference>
<sequence>MCSSPARPRKKTALIMYFFLCASLLFDMGLSLLENLALRYGNPIIILNLIKTHEKKPRESLLCAEFAKAIHYINKSLSDDKCLKFLHMDLSNLFRRKGTNVLALLSKVASDVLDLTEFLHCEISTSTKFDDISSEEKTVAKSRDDRSSRDQTECAAKLVPLLLQKGVLRTNCIDCLDRTNVAQFSYGLAALGRQLHALGLAEAHKIELHDPLVDYLMDFYERMGDTLAIQYGGSAAHNK</sequence>
<reference evidence="8" key="2">
    <citation type="submission" date="2019-07" db="EMBL/GenBank/DDBJ databases">
        <authorList>
            <person name="Seetharam A."/>
            <person name="Woodhouse M."/>
            <person name="Cannon E."/>
        </authorList>
    </citation>
    <scope>NUCLEOTIDE SEQUENCE [LARGE SCALE GENOMIC DNA]</scope>
    <source>
        <strain evidence="8">cv. B73</strain>
    </source>
</reference>
<evidence type="ECO:0000256" key="6">
    <source>
        <dbReference type="SAM" id="Phobius"/>
    </source>
</evidence>
<dbReference type="InterPro" id="IPR002013">
    <property type="entry name" value="SAC_dom"/>
</dbReference>
<evidence type="ECO:0000313" key="9">
    <source>
        <dbReference type="Proteomes" id="UP000007305"/>
    </source>
</evidence>
<evidence type="ECO:0000259" key="7">
    <source>
        <dbReference type="PROSITE" id="PS50275"/>
    </source>
</evidence>
<dbReference type="AlphaFoldDB" id="A0A804ME32"/>
<evidence type="ECO:0000256" key="4">
    <source>
        <dbReference type="ARBA" id="ARBA00023337"/>
    </source>
</evidence>
<dbReference type="PANTHER" id="PTHR45738">
    <property type="entry name" value="POLYPHOSPHOINOSITIDE PHOSPHATASE"/>
    <property type="match status" value="1"/>
</dbReference>
<feature type="transmembrane region" description="Helical" evidence="6">
    <location>
        <begin position="12"/>
        <end position="33"/>
    </location>
</feature>
<evidence type="ECO:0000256" key="1">
    <source>
        <dbReference type="ARBA" id="ARBA00004148"/>
    </source>
</evidence>
<keyword evidence="2" id="KW-0378">Hydrolase</keyword>
<feature type="domain" description="SAC" evidence="7">
    <location>
        <begin position="22"/>
        <end position="233"/>
    </location>
</feature>
<comment type="subunit">
    <text evidence="5">Component of the PI(3,5)P2 regulatory complex at least composed of ATG18, SAC/FIG4, FAB1 and VAC14.</text>
</comment>
<comment type="catalytic activity">
    <reaction evidence="4">
        <text>a 1,2-diacyl-sn-glycero-3-phospho-(1D-myo-inositol-3,5-bisphosphate) + H2O = a 1,2-diacyl-sn-glycero-3-phospho-(1D-myo-inositol-3-phosphate) + phosphate</text>
        <dbReference type="Rhea" id="RHEA:32955"/>
        <dbReference type="ChEBI" id="CHEBI:15377"/>
        <dbReference type="ChEBI" id="CHEBI:43474"/>
        <dbReference type="ChEBI" id="CHEBI:57923"/>
        <dbReference type="ChEBI" id="CHEBI:58088"/>
    </reaction>
</comment>
<dbReference type="GO" id="GO:0043813">
    <property type="term" value="F:phosphatidylinositol-3,5-bisphosphate 5-phosphatase activity"/>
    <property type="evidence" value="ECO:0007669"/>
    <property type="project" value="InterPro"/>
</dbReference>
<keyword evidence="6" id="KW-0812">Transmembrane</keyword>
<organism evidence="8 9">
    <name type="scientific">Zea mays</name>
    <name type="common">Maize</name>
    <dbReference type="NCBI Taxonomy" id="4577"/>
    <lineage>
        <taxon>Eukaryota</taxon>
        <taxon>Viridiplantae</taxon>
        <taxon>Streptophyta</taxon>
        <taxon>Embryophyta</taxon>
        <taxon>Tracheophyta</taxon>
        <taxon>Spermatophyta</taxon>
        <taxon>Magnoliopsida</taxon>
        <taxon>Liliopsida</taxon>
        <taxon>Poales</taxon>
        <taxon>Poaceae</taxon>
        <taxon>PACMAD clade</taxon>
        <taxon>Panicoideae</taxon>
        <taxon>Andropogonodae</taxon>
        <taxon>Andropogoneae</taxon>
        <taxon>Tripsacinae</taxon>
        <taxon>Zea</taxon>
    </lineage>
</organism>
<dbReference type="PROSITE" id="PS50275">
    <property type="entry name" value="SAC"/>
    <property type="match status" value="1"/>
</dbReference>
<name>A0A804ME32_MAIZE</name>
<protein>
    <recommendedName>
        <fullName evidence="7">SAC domain-containing protein</fullName>
    </recommendedName>
</protein>
<dbReference type="EnsemblPlants" id="Zm00001eb078550_T001">
    <property type="protein sequence ID" value="Zm00001eb078550_P001"/>
    <property type="gene ID" value="Zm00001eb078550"/>
</dbReference>
<reference evidence="9" key="1">
    <citation type="submission" date="2015-12" db="EMBL/GenBank/DDBJ databases">
        <title>Update maize B73 reference genome by single molecule sequencing technologies.</title>
        <authorList>
            <consortium name="Maize Genome Sequencing Project"/>
            <person name="Ware D."/>
        </authorList>
    </citation>
    <scope>NUCLEOTIDE SEQUENCE [LARGE SCALE GENOMIC DNA]</scope>
    <source>
        <strain evidence="9">cv. B73</strain>
    </source>
</reference>
<evidence type="ECO:0000256" key="5">
    <source>
        <dbReference type="ARBA" id="ARBA00023464"/>
    </source>
</evidence>